<dbReference type="Pfam" id="PF00805">
    <property type="entry name" value="Pentapeptide"/>
    <property type="match status" value="2"/>
</dbReference>
<protein>
    <submittedName>
        <fullName evidence="1">Pentapeptide repeat-containing protein</fullName>
    </submittedName>
</protein>
<accession>A0A2T1FHP2</accession>
<organism evidence="1 2">
    <name type="scientific">Chamaesiphon polymorphus CCALA 037</name>
    <dbReference type="NCBI Taxonomy" id="2107692"/>
    <lineage>
        <taxon>Bacteria</taxon>
        <taxon>Bacillati</taxon>
        <taxon>Cyanobacteriota</taxon>
        <taxon>Cyanophyceae</taxon>
        <taxon>Gomontiellales</taxon>
        <taxon>Chamaesiphonaceae</taxon>
        <taxon>Chamaesiphon</taxon>
    </lineage>
</organism>
<dbReference type="OrthoDB" id="7872756at2"/>
<dbReference type="Gene3D" id="2.160.20.80">
    <property type="entry name" value="E3 ubiquitin-protein ligase SopA"/>
    <property type="match status" value="1"/>
</dbReference>
<dbReference type="PANTHER" id="PTHR47200:SF2">
    <property type="entry name" value="THYLAKOID LUMENAL 15 KDA PROTEIN 1, CHLOROPLASTIC"/>
    <property type="match status" value="1"/>
</dbReference>
<evidence type="ECO:0000313" key="2">
    <source>
        <dbReference type="Proteomes" id="UP000238937"/>
    </source>
</evidence>
<evidence type="ECO:0000313" key="1">
    <source>
        <dbReference type="EMBL" id="PSB44471.1"/>
    </source>
</evidence>
<dbReference type="RefSeq" id="WP_106311649.1">
    <property type="nucleotide sequence ID" value="NZ_PVWO01000522.1"/>
</dbReference>
<reference evidence="1 2" key="1">
    <citation type="submission" date="2018-03" db="EMBL/GenBank/DDBJ databases">
        <title>The ancient ancestry and fast evolution of plastids.</title>
        <authorList>
            <person name="Moore K.R."/>
            <person name="Magnabosco C."/>
            <person name="Momper L."/>
            <person name="Gold D.A."/>
            <person name="Bosak T."/>
            <person name="Fournier G.P."/>
        </authorList>
    </citation>
    <scope>NUCLEOTIDE SEQUENCE [LARGE SCALE GENOMIC DNA]</scope>
    <source>
        <strain evidence="1 2">CCALA 037</strain>
    </source>
</reference>
<dbReference type="InterPro" id="IPR044213">
    <property type="entry name" value="At2g44920-like"/>
</dbReference>
<name>A0A2T1FHP2_9CYAN</name>
<dbReference type="Proteomes" id="UP000238937">
    <property type="component" value="Unassembled WGS sequence"/>
</dbReference>
<comment type="caution">
    <text evidence="1">The sequence shown here is derived from an EMBL/GenBank/DDBJ whole genome shotgun (WGS) entry which is preliminary data.</text>
</comment>
<gene>
    <name evidence="1" type="ORF">C7B77_25635</name>
</gene>
<dbReference type="SUPFAM" id="SSF141571">
    <property type="entry name" value="Pentapeptide repeat-like"/>
    <property type="match status" value="1"/>
</dbReference>
<dbReference type="PANTHER" id="PTHR47200">
    <property type="entry name" value="THYLAKOID LUMENAL 15 KDA PROTEIN 1, CHLOROPLASTIC"/>
    <property type="match status" value="1"/>
</dbReference>
<dbReference type="InterPro" id="IPR001646">
    <property type="entry name" value="5peptide_repeat"/>
</dbReference>
<proteinExistence type="predicted"/>
<dbReference type="AlphaFoldDB" id="A0A2T1FHP2"/>
<dbReference type="EMBL" id="PVWO01000522">
    <property type="protein sequence ID" value="PSB44471.1"/>
    <property type="molecule type" value="Genomic_DNA"/>
</dbReference>
<sequence length="173" mass="18217">MPTIIALILASILVFFPGRVMLPGGGYAYAAGGTSQYSPSLSYDNAVLNGEDFSGKNLQTAVFTNAKLDDTNFAGADLTGVVISSSILNRTNLHGANLTQSLLDQVRFVGADLSDAVFMEAMMLRSTFKDVNIAGADFTDAILGKLQQKELCKIADGVNPKTGVATRDSLGCK</sequence>
<keyword evidence="2" id="KW-1185">Reference proteome</keyword>